<organism evidence="2 3">
    <name type="scientific">Brotaphodocola catenula</name>
    <dbReference type="NCBI Taxonomy" id="2885361"/>
    <lineage>
        <taxon>Bacteria</taxon>
        <taxon>Bacillati</taxon>
        <taxon>Bacillota</taxon>
        <taxon>Clostridia</taxon>
        <taxon>Lachnospirales</taxon>
        <taxon>Lachnospiraceae</taxon>
        <taxon>Brotaphodocola</taxon>
    </lineage>
</organism>
<keyword evidence="3" id="KW-1185">Reference proteome</keyword>
<dbReference type="AlphaFoldDB" id="A0AAE3ASQ1"/>
<proteinExistence type="predicted"/>
<feature type="region of interest" description="Disordered" evidence="1">
    <location>
        <begin position="1"/>
        <end position="24"/>
    </location>
</feature>
<accession>A0AAE3ASQ1</accession>
<reference evidence="2" key="1">
    <citation type="submission" date="2021-10" db="EMBL/GenBank/DDBJ databases">
        <title>Anaerobic single-cell dispensing facilitates the cultivation of human gut bacteria.</title>
        <authorList>
            <person name="Afrizal A."/>
        </authorList>
    </citation>
    <scope>NUCLEOTIDE SEQUENCE</scope>
    <source>
        <strain evidence="2">CLA-AA-H274</strain>
    </source>
</reference>
<dbReference type="EMBL" id="JAJEPU010000109">
    <property type="protein sequence ID" value="MCC2166090.1"/>
    <property type="molecule type" value="Genomic_DNA"/>
</dbReference>
<dbReference type="Proteomes" id="UP001198962">
    <property type="component" value="Unassembled WGS sequence"/>
</dbReference>
<protein>
    <submittedName>
        <fullName evidence="2">Uncharacterized protein</fullName>
    </submittedName>
</protein>
<gene>
    <name evidence="2" type="ORF">LKD32_14715</name>
</gene>
<evidence type="ECO:0000256" key="1">
    <source>
        <dbReference type="SAM" id="MobiDB-lite"/>
    </source>
</evidence>
<name>A0AAE3ASQ1_9FIRM</name>
<evidence type="ECO:0000313" key="2">
    <source>
        <dbReference type="EMBL" id="MCC2166090.1"/>
    </source>
</evidence>
<comment type="caution">
    <text evidence="2">The sequence shown here is derived from an EMBL/GenBank/DDBJ whole genome shotgun (WGS) entry which is preliminary data.</text>
</comment>
<evidence type="ECO:0000313" key="3">
    <source>
        <dbReference type="Proteomes" id="UP001198962"/>
    </source>
</evidence>
<feature type="compositionally biased region" description="Basic and acidic residues" evidence="1">
    <location>
        <begin position="1"/>
        <end position="19"/>
    </location>
</feature>
<sequence length="68" mass="7930">MGFFDSLKDSLQEKPEKEATSNNNFDLEISVTEKQIVELLTKIGRVYMEKHAFDNNPEYVGYHQFTTL</sequence>
<dbReference type="RefSeq" id="WP_308452203.1">
    <property type="nucleotide sequence ID" value="NZ_JAJEPU010000109.1"/>
</dbReference>